<evidence type="ECO:0000259" key="7">
    <source>
        <dbReference type="Pfam" id="PF04024"/>
    </source>
</evidence>
<dbReference type="STRING" id="1123285.SAMN05660235_02155"/>
<keyword evidence="2" id="KW-1003">Cell membrane</keyword>
<dbReference type="Proteomes" id="UP000243333">
    <property type="component" value="Unassembled WGS sequence"/>
</dbReference>
<keyword evidence="3 6" id="KW-0812">Transmembrane</keyword>
<feature type="transmembrane region" description="Helical" evidence="6">
    <location>
        <begin position="66"/>
        <end position="89"/>
    </location>
</feature>
<evidence type="ECO:0000256" key="2">
    <source>
        <dbReference type="ARBA" id="ARBA00022475"/>
    </source>
</evidence>
<evidence type="ECO:0000256" key="6">
    <source>
        <dbReference type="SAM" id="Phobius"/>
    </source>
</evidence>
<dbReference type="PANTHER" id="PTHR33885:SF3">
    <property type="entry name" value="PHAGE SHOCK PROTEIN C"/>
    <property type="match status" value="1"/>
</dbReference>
<organism evidence="8 9">
    <name type="scientific">Sporolituus thermophilus DSM 23256</name>
    <dbReference type="NCBI Taxonomy" id="1123285"/>
    <lineage>
        <taxon>Bacteria</taxon>
        <taxon>Bacillati</taxon>
        <taxon>Bacillota</taxon>
        <taxon>Negativicutes</taxon>
        <taxon>Selenomonadales</taxon>
        <taxon>Sporomusaceae</taxon>
        <taxon>Sporolituus</taxon>
    </lineage>
</organism>
<evidence type="ECO:0000313" key="8">
    <source>
        <dbReference type="EMBL" id="SDF61041.1"/>
    </source>
</evidence>
<dbReference type="RefSeq" id="WP_093690739.1">
    <property type="nucleotide sequence ID" value="NZ_FNBU01000017.1"/>
</dbReference>
<sequence>MLWLIRAGAYALSGLAVWQFIQSGLSPADILPVHRQLALDPAHGMIFGVCAGFSNYTGVDVTLIRLAWAIAGLYRGIGLGFYLLAFIIMPMPSP</sequence>
<dbReference type="InterPro" id="IPR007168">
    <property type="entry name" value="Phageshock_PspC_N"/>
</dbReference>
<keyword evidence="9" id="KW-1185">Reference proteome</keyword>
<dbReference type="AlphaFoldDB" id="A0A1G7MH40"/>
<proteinExistence type="predicted"/>
<name>A0A1G7MH40_9FIRM</name>
<gene>
    <name evidence="8" type="ORF">SAMN05660235_02155</name>
</gene>
<evidence type="ECO:0000256" key="1">
    <source>
        <dbReference type="ARBA" id="ARBA00004162"/>
    </source>
</evidence>
<evidence type="ECO:0000256" key="5">
    <source>
        <dbReference type="ARBA" id="ARBA00023136"/>
    </source>
</evidence>
<dbReference type="Pfam" id="PF04024">
    <property type="entry name" value="PspC"/>
    <property type="match status" value="1"/>
</dbReference>
<dbReference type="PANTHER" id="PTHR33885">
    <property type="entry name" value="PHAGE SHOCK PROTEIN C"/>
    <property type="match status" value="1"/>
</dbReference>
<dbReference type="EMBL" id="FNBU01000017">
    <property type="protein sequence ID" value="SDF61041.1"/>
    <property type="molecule type" value="Genomic_DNA"/>
</dbReference>
<dbReference type="InterPro" id="IPR052027">
    <property type="entry name" value="PspC"/>
</dbReference>
<evidence type="ECO:0000256" key="4">
    <source>
        <dbReference type="ARBA" id="ARBA00022989"/>
    </source>
</evidence>
<feature type="domain" description="Phage shock protein PspC N-terminal" evidence="7">
    <location>
        <begin position="36"/>
        <end position="90"/>
    </location>
</feature>
<accession>A0A1G7MH40</accession>
<evidence type="ECO:0000256" key="3">
    <source>
        <dbReference type="ARBA" id="ARBA00022692"/>
    </source>
</evidence>
<keyword evidence="5 6" id="KW-0472">Membrane</keyword>
<evidence type="ECO:0000313" key="9">
    <source>
        <dbReference type="Proteomes" id="UP000243333"/>
    </source>
</evidence>
<dbReference type="OrthoDB" id="9815286at2"/>
<dbReference type="GO" id="GO:0005886">
    <property type="term" value="C:plasma membrane"/>
    <property type="evidence" value="ECO:0007669"/>
    <property type="project" value="UniProtKB-SubCell"/>
</dbReference>
<comment type="subcellular location">
    <subcellularLocation>
        <location evidence="1">Cell membrane</location>
        <topology evidence="1">Single-pass membrane protein</topology>
    </subcellularLocation>
</comment>
<reference evidence="9" key="1">
    <citation type="submission" date="2016-10" db="EMBL/GenBank/DDBJ databases">
        <authorList>
            <person name="Varghese N."/>
            <person name="Submissions S."/>
        </authorList>
    </citation>
    <scope>NUCLEOTIDE SEQUENCE [LARGE SCALE GENOMIC DNA]</scope>
    <source>
        <strain evidence="9">DSM 23256</strain>
    </source>
</reference>
<protein>
    <submittedName>
        <fullName evidence="8">Phage shock protein C (PspC) family protein</fullName>
    </submittedName>
</protein>
<keyword evidence="4 6" id="KW-1133">Transmembrane helix</keyword>